<evidence type="ECO:0000313" key="2">
    <source>
        <dbReference type="WBParaSite" id="ES5_v2.g13322.t1"/>
    </source>
</evidence>
<dbReference type="Proteomes" id="UP000887579">
    <property type="component" value="Unplaced"/>
</dbReference>
<organism evidence="1 2">
    <name type="scientific">Panagrolaimus sp. ES5</name>
    <dbReference type="NCBI Taxonomy" id="591445"/>
    <lineage>
        <taxon>Eukaryota</taxon>
        <taxon>Metazoa</taxon>
        <taxon>Ecdysozoa</taxon>
        <taxon>Nematoda</taxon>
        <taxon>Chromadorea</taxon>
        <taxon>Rhabditida</taxon>
        <taxon>Tylenchina</taxon>
        <taxon>Panagrolaimomorpha</taxon>
        <taxon>Panagrolaimoidea</taxon>
        <taxon>Panagrolaimidae</taxon>
        <taxon>Panagrolaimus</taxon>
    </lineage>
</organism>
<protein>
    <submittedName>
        <fullName evidence="2">Uncharacterized protein</fullName>
    </submittedName>
</protein>
<accession>A0AC34F843</accession>
<evidence type="ECO:0000313" key="1">
    <source>
        <dbReference type="Proteomes" id="UP000887579"/>
    </source>
</evidence>
<sequence>MARQLPPKQISGYDSFDDDEDWLNEFGETEEKRFILVGKPNVIQSSGRPIREKHPSTSYLAICADAQTFSGQCSDCVIRSADFYNRGWKAGMLYAEELVKQALKSACREINSSATTSSSEPDKKRAEKEHVEIVKPKSFKRRAVDVEENGMPSKKLLPSKRIAYTDEDDEKLKKLAKEIIQKSPGISDNALNKKVHAECGLDRSFGSIESHMKRFIKPVLFDQDDSS</sequence>
<reference evidence="2" key="1">
    <citation type="submission" date="2022-11" db="UniProtKB">
        <authorList>
            <consortium name="WormBaseParasite"/>
        </authorList>
    </citation>
    <scope>IDENTIFICATION</scope>
</reference>
<name>A0AC34F843_9BILA</name>
<dbReference type="WBParaSite" id="ES5_v2.g13322.t1">
    <property type="protein sequence ID" value="ES5_v2.g13322.t1"/>
    <property type="gene ID" value="ES5_v2.g13322"/>
</dbReference>
<proteinExistence type="predicted"/>